<evidence type="ECO:0008006" key="4">
    <source>
        <dbReference type="Google" id="ProtNLM"/>
    </source>
</evidence>
<dbReference type="Proteomes" id="UP000320672">
    <property type="component" value="Chromosome"/>
</dbReference>
<evidence type="ECO:0000313" key="3">
    <source>
        <dbReference type="Proteomes" id="UP000320672"/>
    </source>
</evidence>
<proteinExistence type="predicted"/>
<dbReference type="KEGG" id="rml:FF011L_00370"/>
<dbReference type="AlphaFoldDB" id="A0A517M8T8"/>
<dbReference type="RefSeq" id="WP_145349395.1">
    <property type="nucleotide sequence ID" value="NZ_CP036262.1"/>
</dbReference>
<accession>A0A517M8T8</accession>
<dbReference type="OrthoDB" id="282463at2"/>
<protein>
    <recommendedName>
        <fullName evidence="4">Prepilin-type N-terminal cleavage/methylation domain-containing protein</fullName>
    </recommendedName>
</protein>
<dbReference type="EMBL" id="CP036262">
    <property type="protein sequence ID" value="QDS91308.1"/>
    <property type="molecule type" value="Genomic_DNA"/>
</dbReference>
<evidence type="ECO:0000313" key="2">
    <source>
        <dbReference type="EMBL" id="QDS91308.1"/>
    </source>
</evidence>
<keyword evidence="3" id="KW-1185">Reference proteome</keyword>
<gene>
    <name evidence="2" type="ORF">FF011L_00370</name>
</gene>
<evidence type="ECO:0000256" key="1">
    <source>
        <dbReference type="SAM" id="Phobius"/>
    </source>
</evidence>
<keyword evidence="1" id="KW-0472">Membrane</keyword>
<keyword evidence="1" id="KW-1133">Transmembrane helix</keyword>
<name>A0A517M8T8_9BACT</name>
<keyword evidence="1" id="KW-0812">Transmembrane</keyword>
<reference evidence="2 3" key="1">
    <citation type="submission" date="2019-02" db="EMBL/GenBank/DDBJ databases">
        <title>Deep-cultivation of Planctomycetes and their phenomic and genomic characterization uncovers novel biology.</title>
        <authorList>
            <person name="Wiegand S."/>
            <person name="Jogler M."/>
            <person name="Boedeker C."/>
            <person name="Pinto D."/>
            <person name="Vollmers J."/>
            <person name="Rivas-Marin E."/>
            <person name="Kohn T."/>
            <person name="Peeters S.H."/>
            <person name="Heuer A."/>
            <person name="Rast P."/>
            <person name="Oberbeckmann S."/>
            <person name="Bunk B."/>
            <person name="Jeske O."/>
            <person name="Meyerdierks A."/>
            <person name="Storesund J.E."/>
            <person name="Kallscheuer N."/>
            <person name="Luecker S."/>
            <person name="Lage O.M."/>
            <person name="Pohl T."/>
            <person name="Merkel B.J."/>
            <person name="Hornburger P."/>
            <person name="Mueller R.-W."/>
            <person name="Bruemmer F."/>
            <person name="Labrenz M."/>
            <person name="Spormann A.M."/>
            <person name="Op den Camp H."/>
            <person name="Overmann J."/>
            <person name="Amann R."/>
            <person name="Jetten M.S.M."/>
            <person name="Mascher T."/>
            <person name="Medema M.H."/>
            <person name="Devos D.P."/>
            <person name="Kaster A.-K."/>
            <person name="Ovreas L."/>
            <person name="Rohde M."/>
            <person name="Galperin M.Y."/>
            <person name="Jogler C."/>
        </authorList>
    </citation>
    <scope>NUCLEOTIDE SEQUENCE [LARGE SCALE GENOMIC DNA]</scope>
    <source>
        <strain evidence="2 3">FF011L</strain>
    </source>
</reference>
<organism evidence="2 3">
    <name type="scientific">Roseimaritima multifibrata</name>
    <dbReference type="NCBI Taxonomy" id="1930274"/>
    <lineage>
        <taxon>Bacteria</taxon>
        <taxon>Pseudomonadati</taxon>
        <taxon>Planctomycetota</taxon>
        <taxon>Planctomycetia</taxon>
        <taxon>Pirellulales</taxon>
        <taxon>Pirellulaceae</taxon>
        <taxon>Roseimaritima</taxon>
    </lineage>
</organism>
<sequence length="173" mass="18708">MLVAHYPLPLVRTHFHGASPRQAFSLLEVIACISLVGIMLIPLAGMMRASAHAWEDVEAEGGQDADLRSACRWVQNTLRNADQVVNVNAESVQFTAAGELQTIQVLRNQLWLIAPSNRTLIADAIAKIECQPLRRASDSQIVAVDFQLTAVSVSGVSIPSVGTVATLDALRLR</sequence>
<feature type="transmembrane region" description="Helical" evidence="1">
    <location>
        <begin position="23"/>
        <end position="44"/>
    </location>
</feature>